<dbReference type="KEGG" id="plue:EWM63_15325"/>
<gene>
    <name evidence="6" type="primary">lptE</name>
    <name evidence="8" type="ORF">EWM63_15325</name>
</gene>
<keyword evidence="2 6" id="KW-0472">Membrane</keyword>
<dbReference type="Proteomes" id="UP000290637">
    <property type="component" value="Chromosome"/>
</dbReference>
<accession>A0A4P6L0M5</accession>
<feature type="compositionally biased region" description="Polar residues" evidence="7">
    <location>
        <begin position="205"/>
        <end position="218"/>
    </location>
</feature>
<feature type="region of interest" description="Disordered" evidence="7">
    <location>
        <begin position="197"/>
        <end position="238"/>
    </location>
</feature>
<evidence type="ECO:0000256" key="7">
    <source>
        <dbReference type="SAM" id="MobiDB-lite"/>
    </source>
</evidence>
<dbReference type="GO" id="GO:0015920">
    <property type="term" value="P:lipopolysaccharide transport"/>
    <property type="evidence" value="ECO:0007669"/>
    <property type="project" value="TreeGrafter"/>
</dbReference>
<comment type="similarity">
    <text evidence="6">Belongs to the LptE lipoprotein family.</text>
</comment>
<evidence type="ECO:0000256" key="6">
    <source>
        <dbReference type="HAMAP-Rule" id="MF_01186"/>
    </source>
</evidence>
<dbReference type="GO" id="GO:0043165">
    <property type="term" value="P:Gram-negative-bacterium-type cell outer membrane assembly"/>
    <property type="evidence" value="ECO:0007669"/>
    <property type="project" value="UniProtKB-UniRule"/>
</dbReference>
<comment type="subcellular location">
    <subcellularLocation>
        <location evidence="6">Cell outer membrane</location>
        <topology evidence="6">Lipid-anchor</topology>
    </subcellularLocation>
</comment>
<dbReference type="InterPro" id="IPR007485">
    <property type="entry name" value="LPS_assembly_LptE"/>
</dbReference>
<evidence type="ECO:0000256" key="4">
    <source>
        <dbReference type="ARBA" id="ARBA00023237"/>
    </source>
</evidence>
<dbReference type="EMBL" id="CP035913">
    <property type="protein sequence ID" value="QBE64188.1"/>
    <property type="molecule type" value="Genomic_DNA"/>
</dbReference>
<dbReference type="OrthoDB" id="5298094at2"/>
<comment type="function">
    <text evidence="6">Together with LptD, is involved in the assembly of lipopolysaccharide (LPS) at the surface of the outer membrane. Required for the proper assembly of LptD. Binds LPS and may serve as the LPS recognition site at the outer membrane.</text>
</comment>
<dbReference type="GO" id="GO:0009279">
    <property type="term" value="C:cell outer membrane"/>
    <property type="evidence" value="ECO:0007669"/>
    <property type="project" value="UniProtKB-SubCell"/>
</dbReference>
<proteinExistence type="inferred from homology"/>
<evidence type="ECO:0000256" key="3">
    <source>
        <dbReference type="ARBA" id="ARBA00023139"/>
    </source>
</evidence>
<dbReference type="RefSeq" id="WP_130187308.1">
    <property type="nucleotide sequence ID" value="NZ_CP035913.1"/>
</dbReference>
<comment type="subunit">
    <text evidence="6">Component of the lipopolysaccharide transport and assembly complex. Interacts with LptD.</text>
</comment>
<sequence length="238" mass="25316">MTTLKGLIRNTVLVAALAGTGLSMSGCGFHLRGSGGNYTLPFASMYVGLPESSPLAIDLKRNIRVNGNTVVSSDPQTADATIEVITDPEKTRSKSILSLNSAGRVSEYLLAYNIVFRVKDKAGRELLGPTQITLTRPITFSETQLLAKEQEEAQLYRDMQKDLVQQMMRRMAAIKPSSPNATPTSTVSPLTLPGVVSPGSVAMPGTTSTAPTTVQPSSAPAEKATEPVTEPALPTRQE</sequence>
<keyword evidence="4 6" id="KW-0998">Cell outer membrane</keyword>
<evidence type="ECO:0000256" key="2">
    <source>
        <dbReference type="ARBA" id="ARBA00023136"/>
    </source>
</evidence>
<dbReference type="PANTHER" id="PTHR38098:SF1">
    <property type="entry name" value="LPS-ASSEMBLY LIPOPROTEIN LPTE"/>
    <property type="match status" value="1"/>
</dbReference>
<dbReference type="Pfam" id="PF04390">
    <property type="entry name" value="LptE"/>
    <property type="match status" value="1"/>
</dbReference>
<evidence type="ECO:0000256" key="5">
    <source>
        <dbReference type="ARBA" id="ARBA00023288"/>
    </source>
</evidence>
<keyword evidence="5 6" id="KW-0449">Lipoprotein</keyword>
<dbReference type="GO" id="GO:1990351">
    <property type="term" value="C:transporter complex"/>
    <property type="evidence" value="ECO:0007669"/>
    <property type="project" value="TreeGrafter"/>
</dbReference>
<evidence type="ECO:0000256" key="1">
    <source>
        <dbReference type="ARBA" id="ARBA00022729"/>
    </source>
</evidence>
<reference evidence="8 9" key="1">
    <citation type="submission" date="2019-02" db="EMBL/GenBank/DDBJ databases">
        <title>Draft Genome Sequences of Six Type Strains of the Genus Massilia.</title>
        <authorList>
            <person name="Miess H."/>
            <person name="Frediansyhah A."/>
            <person name="Gross H."/>
        </authorList>
    </citation>
    <scope>NUCLEOTIDE SEQUENCE [LARGE SCALE GENOMIC DNA]</scope>
    <source>
        <strain evidence="8 9">DSM 17473</strain>
    </source>
</reference>
<dbReference type="HAMAP" id="MF_01186">
    <property type="entry name" value="LPS_assembly_LptE"/>
    <property type="match status" value="1"/>
</dbReference>
<keyword evidence="3 6" id="KW-0564">Palmitate</keyword>
<organism evidence="8 9">
    <name type="scientific">Pseudoduganella lutea</name>
    <dbReference type="NCBI Taxonomy" id="321985"/>
    <lineage>
        <taxon>Bacteria</taxon>
        <taxon>Pseudomonadati</taxon>
        <taxon>Pseudomonadota</taxon>
        <taxon>Betaproteobacteria</taxon>
        <taxon>Burkholderiales</taxon>
        <taxon>Oxalobacteraceae</taxon>
        <taxon>Telluria group</taxon>
        <taxon>Pseudoduganella</taxon>
    </lineage>
</organism>
<dbReference type="Gene3D" id="3.30.160.150">
    <property type="entry name" value="Lipoprotein like domain"/>
    <property type="match status" value="1"/>
</dbReference>
<keyword evidence="9" id="KW-1185">Reference proteome</keyword>
<dbReference type="AlphaFoldDB" id="A0A4P6L0M5"/>
<dbReference type="PANTHER" id="PTHR38098">
    <property type="entry name" value="LPS-ASSEMBLY LIPOPROTEIN LPTE"/>
    <property type="match status" value="1"/>
</dbReference>
<name>A0A4P6L0M5_9BURK</name>
<protein>
    <recommendedName>
        <fullName evidence="6">LPS-assembly lipoprotein LptE</fullName>
    </recommendedName>
</protein>
<dbReference type="PROSITE" id="PS51257">
    <property type="entry name" value="PROKAR_LIPOPROTEIN"/>
    <property type="match status" value="1"/>
</dbReference>
<evidence type="ECO:0000313" key="9">
    <source>
        <dbReference type="Proteomes" id="UP000290637"/>
    </source>
</evidence>
<evidence type="ECO:0000313" key="8">
    <source>
        <dbReference type="EMBL" id="QBE64188.1"/>
    </source>
</evidence>
<dbReference type="GO" id="GO:0001530">
    <property type="term" value="F:lipopolysaccharide binding"/>
    <property type="evidence" value="ECO:0007669"/>
    <property type="project" value="TreeGrafter"/>
</dbReference>
<keyword evidence="1 6" id="KW-0732">Signal</keyword>